<dbReference type="SUPFAM" id="SSF48452">
    <property type="entry name" value="TPR-like"/>
    <property type="match status" value="1"/>
</dbReference>
<protein>
    <recommendedName>
        <fullName evidence="4">Tetratricopeptide repeat protein 39C</fullName>
    </recommendedName>
</protein>
<evidence type="ECO:0000256" key="1">
    <source>
        <dbReference type="SAM" id="Coils"/>
    </source>
</evidence>
<dbReference type="InterPro" id="IPR019412">
    <property type="entry name" value="IML2/TPR_39"/>
</dbReference>
<feature type="coiled-coil region" evidence="1">
    <location>
        <begin position="203"/>
        <end position="230"/>
    </location>
</feature>
<dbReference type="PANTHER" id="PTHR31859:SF1">
    <property type="entry name" value="TETRATRICOPEPTIDE REPEAT PROTEIN 39C"/>
    <property type="match status" value="1"/>
</dbReference>
<sequence length="648" mass="73905">MADEKMSDVEISCTGIDLLVNNDWDGCEKLFAKYKDQSPLTNYCHSFLSFVKAVMTFEDQQLEIAQKNIENTEKLCSESTKMFSSLKKAFKFSSSSSLNKKAQEKGDELSKEKILEDKFSKAIILADCKLYLAILTFVRQEVSGYFTNGILQIRKSWKLYSKIHKQLYSIYKKLEPNAEQIYGSDPNASVIQLWIEENDESSSSDSKNQTDKTEEQINEAINELTVTDEEASTGISVETVRRLLGAVSFGYGLFQICLSFMSPNVLKLIKVFGFEGDRSVAIKAINFTSNSKDMRAPFADMVLLWYSTTATPLFGIGEGDVIISNEDTKLMLDKNLNKYPKSSLFYYLKGKYCRSILKDLNGSLLCYEQAAEYSNHIREIQLISVYEIGWIHLTNLNYAQALEKFLILHKDSKWSKSFSTYICAILSASLGNFSQANQYIKDAVKLIASQTRKLNPIELFAQKRCEFLKKNSFKTKSVGELLVIELLYLWVCLPFTTEENLKKMALTCEEINEKNLTVIKCLIEGAIYMSLNNKEFGEQCFNECLARGENEKVTMGKYALACANLELALYNMELKEYNVAKSYLNKAQTGYKEFELEDRIQTMIKSAQRRLKHVTDGDKLAATLKARSEAEEQERLKKQADIKNFYVS</sequence>
<evidence type="ECO:0000313" key="3">
    <source>
        <dbReference type="Proteomes" id="UP000663879"/>
    </source>
</evidence>
<organism evidence="2 3">
    <name type="scientific">Brachionus calyciflorus</name>
    <dbReference type="NCBI Taxonomy" id="104777"/>
    <lineage>
        <taxon>Eukaryota</taxon>
        <taxon>Metazoa</taxon>
        <taxon>Spiralia</taxon>
        <taxon>Gnathifera</taxon>
        <taxon>Rotifera</taxon>
        <taxon>Eurotatoria</taxon>
        <taxon>Monogononta</taxon>
        <taxon>Pseudotrocha</taxon>
        <taxon>Ploima</taxon>
        <taxon>Brachionidae</taxon>
        <taxon>Brachionus</taxon>
    </lineage>
</organism>
<reference evidence="2" key="1">
    <citation type="submission" date="2021-02" db="EMBL/GenBank/DDBJ databases">
        <authorList>
            <person name="Nowell W R."/>
        </authorList>
    </citation>
    <scope>NUCLEOTIDE SEQUENCE</scope>
    <source>
        <strain evidence="2">Ploen Becks lab</strain>
    </source>
</reference>
<dbReference type="Pfam" id="PF10300">
    <property type="entry name" value="Iml2-TPR_39"/>
    <property type="match status" value="1"/>
</dbReference>
<feature type="coiled-coil region" evidence="1">
    <location>
        <begin position="55"/>
        <end position="82"/>
    </location>
</feature>
<dbReference type="InterPro" id="IPR011990">
    <property type="entry name" value="TPR-like_helical_dom_sf"/>
</dbReference>
<dbReference type="EMBL" id="CAJNOC010000002">
    <property type="protein sequence ID" value="CAF0703105.1"/>
    <property type="molecule type" value="Genomic_DNA"/>
</dbReference>
<dbReference type="AlphaFoldDB" id="A0A813M061"/>
<gene>
    <name evidence="2" type="ORF">OXX778_LOCUS29</name>
</gene>
<name>A0A813M061_9BILA</name>
<dbReference type="PANTHER" id="PTHR31859">
    <property type="entry name" value="TETRATRICOPEPTIDE REPEAT PROTEIN 39 FAMILY MEMBER"/>
    <property type="match status" value="1"/>
</dbReference>
<keyword evidence="3" id="KW-1185">Reference proteome</keyword>
<dbReference type="OrthoDB" id="2154985at2759"/>
<proteinExistence type="predicted"/>
<evidence type="ECO:0008006" key="4">
    <source>
        <dbReference type="Google" id="ProtNLM"/>
    </source>
</evidence>
<dbReference type="GO" id="GO:0060271">
    <property type="term" value="P:cilium assembly"/>
    <property type="evidence" value="ECO:0007669"/>
    <property type="project" value="TreeGrafter"/>
</dbReference>
<evidence type="ECO:0000313" key="2">
    <source>
        <dbReference type="EMBL" id="CAF0703105.1"/>
    </source>
</evidence>
<keyword evidence="1" id="KW-0175">Coiled coil</keyword>
<comment type="caution">
    <text evidence="2">The sequence shown here is derived from an EMBL/GenBank/DDBJ whole genome shotgun (WGS) entry which is preliminary data.</text>
</comment>
<accession>A0A813M061</accession>
<dbReference type="Proteomes" id="UP000663879">
    <property type="component" value="Unassembled WGS sequence"/>
</dbReference>